<evidence type="ECO:0000259" key="4">
    <source>
        <dbReference type="Pfam" id="PF01872"/>
    </source>
</evidence>
<dbReference type="GO" id="GO:0009231">
    <property type="term" value="P:riboflavin biosynthetic process"/>
    <property type="evidence" value="ECO:0007669"/>
    <property type="project" value="InterPro"/>
</dbReference>
<dbReference type="PDBsum" id="2P4G"/>
<keyword evidence="2" id="KW-0521">NADP</keyword>
<sequence length="269" mass="29213">MLTDMQRDSASSSTVTTEQIVYGALPLTTINEPECRAIAITSINGSATLSGVSGPMGDQTDADLLIQLRGWADAIVVGAETARKENYGPVVLPHGIKNQRQKLGRCGLPKLTLLSKSLYFDFSSELFSPDLPSELSPLVITQQPANNSEQWDQRLQKLIDVGVEVIVAPTSTNPLKIAFDALHARRLKKISIEGGPSVYRQALSLGIVDRLHLTIAPNIICPVESPLFGKISDDSFTTRLVLEMLSSSPNGLIFSRYKVIRDTLGNPTQ</sequence>
<evidence type="ECO:0000256" key="1">
    <source>
        <dbReference type="ARBA" id="ARBA00005104"/>
    </source>
</evidence>
<dbReference type="InterPro" id="IPR050765">
    <property type="entry name" value="Riboflavin_Biosynth_HTPR"/>
</dbReference>
<proteinExistence type="evidence at protein level"/>
<evidence type="ECO:0000256" key="2">
    <source>
        <dbReference type="ARBA" id="ARBA00022857"/>
    </source>
</evidence>
<dbReference type="Pfam" id="PF01872">
    <property type="entry name" value="RibD_C"/>
    <property type="match status" value="1"/>
</dbReference>
<evidence type="ECO:0000313" key="6">
    <source>
        <dbReference type="Proteomes" id="UP000002198"/>
    </source>
</evidence>
<accession>Q6NGV8</accession>
<gene>
    <name evidence="5" type="ordered locus">DIP1392</name>
</gene>
<feature type="domain" description="Bacterial bifunctional deaminase-reductase C-terminal" evidence="4">
    <location>
        <begin position="41"/>
        <end position="238"/>
    </location>
</feature>
<dbReference type="PANTHER" id="PTHR38011:SF7">
    <property type="entry name" value="2,5-DIAMINO-6-RIBOSYLAMINO-4(3H)-PYRIMIDINONE 5'-PHOSPHATE REDUCTASE"/>
    <property type="match status" value="1"/>
</dbReference>
<dbReference type="AlphaFoldDB" id="Q6NGV8"/>
<protein>
    <recommendedName>
        <fullName evidence="4">Bacterial bifunctional deaminase-reductase C-terminal domain-containing protein</fullName>
    </recommendedName>
</protein>
<dbReference type="SMR" id="Q6NGV8"/>
<reference evidence="7" key="2">
    <citation type="submission" date="2007-03" db="PDB data bank">
        <title>Crystal structure of hypothetical protein (NP_939744.1) from Corynebacterium diphtheriae at 2.30 A resolution.</title>
        <authorList>
            <consortium name="Joint Center for Structural Genomics (JCSG)"/>
        </authorList>
    </citation>
    <scope>X-RAY CRYSTALLOGRAPHY (2.30 ANGSTROMS)</scope>
</reference>
<dbReference type="SUPFAM" id="SSF53597">
    <property type="entry name" value="Dihydrofolate reductase-like"/>
    <property type="match status" value="1"/>
</dbReference>
<dbReference type="STRING" id="257309.DIP1392"/>
<dbReference type="DNASU" id="2649467"/>
<reference evidence="5 6" key="1">
    <citation type="journal article" date="2003" name="Nucleic Acids Res.">
        <title>The complete genome sequence and analysis of Corynebacterium diphtheriae NCTC13129.</title>
        <authorList>
            <person name="Cerdeno-Tarraga A.M."/>
            <person name="Efstratiou A."/>
            <person name="Dover L.G."/>
            <person name="Holden M.T.G."/>
            <person name="Pallen M."/>
            <person name="Bentley S.D."/>
            <person name="Besra G.S."/>
            <person name="Churcher C."/>
            <person name="James K.D."/>
            <person name="De Zoysa A."/>
            <person name="Chillingworth T."/>
            <person name="Cronin A."/>
            <person name="Dowd L."/>
            <person name="Feltwell T."/>
            <person name="Hamlin N."/>
            <person name="Holroyd S."/>
            <person name="Jagels K."/>
            <person name="Moule S."/>
            <person name="Quail M.A."/>
            <person name="Rabbinowitsch E."/>
            <person name="Rutherford K."/>
            <person name="Thomson N.R."/>
            <person name="Unwin L."/>
            <person name="Whitehead S."/>
            <person name="Barrell B.G.Parkhill.J."/>
        </authorList>
    </citation>
    <scope>NUCLEOTIDE SEQUENCE [LARGE SCALE GENOMIC DNA]</scope>
    <source>
        <strain evidence="6">ATCC 700971 / NCTC 13129 / Biotype gravis</strain>
    </source>
</reference>
<comment type="pathway">
    <text evidence="1">Cofactor biosynthesis; riboflavin biosynthesis.</text>
</comment>
<dbReference type="PDB" id="2P4G">
    <property type="method" value="X-ray"/>
    <property type="resolution" value="2.30 A"/>
    <property type="chains" value="A=1-269"/>
</dbReference>
<evidence type="ECO:0000313" key="5">
    <source>
        <dbReference type="EMBL" id="CAE49923.1"/>
    </source>
</evidence>
<dbReference type="GO" id="GO:0008703">
    <property type="term" value="F:5-amino-6-(5-phosphoribosylamino)uracil reductase activity"/>
    <property type="evidence" value="ECO:0007669"/>
    <property type="project" value="InterPro"/>
</dbReference>
<dbReference type="InterPro" id="IPR002734">
    <property type="entry name" value="RibDG_C"/>
</dbReference>
<organism evidence="5 6">
    <name type="scientific">Corynebacterium diphtheriae (strain ATCC 700971 / NCTC 13129 / Biotype gravis)</name>
    <dbReference type="NCBI Taxonomy" id="257309"/>
    <lineage>
        <taxon>Bacteria</taxon>
        <taxon>Bacillati</taxon>
        <taxon>Actinomycetota</taxon>
        <taxon>Actinomycetes</taxon>
        <taxon>Mycobacteriales</taxon>
        <taxon>Corynebacteriaceae</taxon>
        <taxon>Corynebacterium</taxon>
    </lineage>
</organism>
<dbReference type="EvolutionaryTrace" id="Q6NGV8"/>
<dbReference type="PANTHER" id="PTHR38011">
    <property type="entry name" value="DIHYDROFOLATE REDUCTASE FAMILY PROTEIN (AFU_ORTHOLOGUE AFUA_8G06820)"/>
    <property type="match status" value="1"/>
</dbReference>
<keyword evidence="3" id="KW-0560">Oxidoreductase</keyword>
<dbReference type="EMBL" id="BX248358">
    <property type="protein sequence ID" value="CAE49923.1"/>
    <property type="molecule type" value="Genomic_DNA"/>
</dbReference>
<dbReference type="KEGG" id="cdi:DIP1392"/>
<dbReference type="HOGENOM" id="CLU_036590_7_1_11"/>
<keyword evidence="6" id="KW-1185">Reference proteome</keyword>
<name>Q6NGV8_CORDI</name>
<dbReference type="Proteomes" id="UP000002198">
    <property type="component" value="Chromosome"/>
</dbReference>
<evidence type="ECO:0000256" key="3">
    <source>
        <dbReference type="ARBA" id="ARBA00023002"/>
    </source>
</evidence>
<keyword evidence="7" id="KW-0002">3D-structure</keyword>
<evidence type="ECO:0007829" key="7">
    <source>
        <dbReference type="PDB" id="2P4G"/>
    </source>
</evidence>
<dbReference type="NCBIfam" id="NF010663">
    <property type="entry name" value="PRK14059.1-1"/>
    <property type="match status" value="1"/>
</dbReference>
<dbReference type="InterPro" id="IPR024072">
    <property type="entry name" value="DHFR-like_dom_sf"/>
</dbReference>
<dbReference type="Gene3D" id="3.40.430.10">
    <property type="entry name" value="Dihydrofolate Reductase, subunit A"/>
    <property type="match status" value="1"/>
</dbReference>